<keyword evidence="5" id="KW-0479">Metal-binding</keyword>
<dbReference type="InterPro" id="IPR036397">
    <property type="entry name" value="RNaseH_sf"/>
</dbReference>
<proteinExistence type="inferred from homology"/>
<dbReference type="Gene3D" id="3.30.420.10">
    <property type="entry name" value="Ribonuclease H-like superfamily/Ribonuclease H"/>
    <property type="match status" value="1"/>
</dbReference>
<name>A0A8H6LVE1_9AGAR</name>
<evidence type="ECO:0000256" key="7">
    <source>
        <dbReference type="ARBA" id="ARBA00022801"/>
    </source>
</evidence>
<protein>
    <recommendedName>
        <fullName evidence="3">ribonuclease H</fullName>
        <ecNumber evidence="3">3.1.26.4</ecNumber>
    </recommendedName>
</protein>
<comment type="similarity">
    <text evidence="2">Belongs to the RNase H family.</text>
</comment>
<keyword evidence="6" id="KW-0255">Endonuclease</keyword>
<dbReference type="PROSITE" id="PS50879">
    <property type="entry name" value="RNASE_H_1"/>
    <property type="match status" value="1"/>
</dbReference>
<dbReference type="EC" id="3.1.26.4" evidence="3"/>
<dbReference type="InterPro" id="IPR050092">
    <property type="entry name" value="RNase_H"/>
</dbReference>
<dbReference type="EMBL" id="JACGCI010000141">
    <property type="protein sequence ID" value="KAF6743584.1"/>
    <property type="molecule type" value="Genomic_DNA"/>
</dbReference>
<dbReference type="Proteomes" id="UP000521943">
    <property type="component" value="Unassembled WGS sequence"/>
</dbReference>
<dbReference type="GO" id="GO:0003676">
    <property type="term" value="F:nucleic acid binding"/>
    <property type="evidence" value="ECO:0007669"/>
    <property type="project" value="InterPro"/>
</dbReference>
<keyword evidence="10" id="KW-1185">Reference proteome</keyword>
<evidence type="ECO:0000313" key="10">
    <source>
        <dbReference type="Proteomes" id="UP000521943"/>
    </source>
</evidence>
<dbReference type="InterPro" id="IPR002156">
    <property type="entry name" value="RNaseH_domain"/>
</dbReference>
<evidence type="ECO:0000256" key="4">
    <source>
        <dbReference type="ARBA" id="ARBA00022722"/>
    </source>
</evidence>
<comment type="catalytic activity">
    <reaction evidence="1">
        <text>Endonucleolytic cleavage to 5'-phosphomonoester.</text>
        <dbReference type="EC" id="3.1.26.4"/>
    </reaction>
</comment>
<dbReference type="Pfam" id="PF00075">
    <property type="entry name" value="RNase_H"/>
    <property type="match status" value="1"/>
</dbReference>
<evidence type="ECO:0000256" key="6">
    <source>
        <dbReference type="ARBA" id="ARBA00022759"/>
    </source>
</evidence>
<organism evidence="9 10">
    <name type="scientific">Ephemerocybe angulata</name>
    <dbReference type="NCBI Taxonomy" id="980116"/>
    <lineage>
        <taxon>Eukaryota</taxon>
        <taxon>Fungi</taxon>
        <taxon>Dikarya</taxon>
        <taxon>Basidiomycota</taxon>
        <taxon>Agaricomycotina</taxon>
        <taxon>Agaricomycetes</taxon>
        <taxon>Agaricomycetidae</taxon>
        <taxon>Agaricales</taxon>
        <taxon>Agaricineae</taxon>
        <taxon>Psathyrellaceae</taxon>
        <taxon>Ephemerocybe</taxon>
    </lineage>
</organism>
<evidence type="ECO:0000256" key="3">
    <source>
        <dbReference type="ARBA" id="ARBA00012180"/>
    </source>
</evidence>
<gene>
    <name evidence="9" type="ORF">DFP72DRAFT_752816</name>
</gene>
<reference evidence="9 10" key="1">
    <citation type="submission" date="2020-07" db="EMBL/GenBank/DDBJ databases">
        <title>Comparative genomics of pyrophilous fungi reveals a link between fire events and developmental genes.</title>
        <authorList>
            <consortium name="DOE Joint Genome Institute"/>
            <person name="Steindorff A.S."/>
            <person name="Carver A."/>
            <person name="Calhoun S."/>
            <person name="Stillman K."/>
            <person name="Liu H."/>
            <person name="Lipzen A."/>
            <person name="Pangilinan J."/>
            <person name="Labutti K."/>
            <person name="Bruns T.D."/>
            <person name="Grigoriev I.V."/>
        </authorList>
    </citation>
    <scope>NUCLEOTIDE SEQUENCE [LARGE SCALE GENOMIC DNA]</scope>
    <source>
        <strain evidence="9 10">CBS 144469</strain>
    </source>
</reference>
<comment type="caution">
    <text evidence="9">The sequence shown here is derived from an EMBL/GenBank/DDBJ whole genome shotgun (WGS) entry which is preliminary data.</text>
</comment>
<keyword evidence="4" id="KW-0540">Nuclease</keyword>
<accession>A0A8H6LVE1</accession>
<feature type="domain" description="RNase H type-1" evidence="8">
    <location>
        <begin position="221"/>
        <end position="295"/>
    </location>
</feature>
<dbReference type="AlphaFoldDB" id="A0A8H6LVE1"/>
<dbReference type="PANTHER" id="PTHR10642:SF26">
    <property type="entry name" value="RIBONUCLEASE H1"/>
    <property type="match status" value="1"/>
</dbReference>
<evidence type="ECO:0000256" key="2">
    <source>
        <dbReference type="ARBA" id="ARBA00005300"/>
    </source>
</evidence>
<dbReference type="PANTHER" id="PTHR10642">
    <property type="entry name" value="RIBONUCLEASE H1"/>
    <property type="match status" value="1"/>
</dbReference>
<feature type="non-terminal residue" evidence="9">
    <location>
        <position position="295"/>
    </location>
</feature>
<dbReference type="OrthoDB" id="2728078at2759"/>
<dbReference type="SUPFAM" id="SSF53098">
    <property type="entry name" value="Ribonuclease H-like"/>
    <property type="match status" value="1"/>
</dbReference>
<evidence type="ECO:0000313" key="9">
    <source>
        <dbReference type="EMBL" id="KAF6743584.1"/>
    </source>
</evidence>
<sequence length="295" mass="32698">ILAKAAVKKFKNVGEKALINPFLQGWKVNLSAAGLPRNLKRMMKVGYKFHTRPVATGATKAVKNQMPIWHHTGAKPKLVSIYGDSWGVCQRETHNIMYVGEMVEHASRLNAAGCSMRKNCKCSNCKTDRAKGCENPTKCRRNAVKKLDNIQPEWDPRIDTPNTTVDDDYELLLEEEGYTRVMVPIPPPEHPLDLVRIFTSPNTAPPDTTTVATAPNVAEQDRDTVEVYTDGSCHDNGTEQAKCGSGVWYGERHERNLAVRIGPPLPLTNNTGELVAVLRAIQENKTASRLLISSD</sequence>
<dbReference type="GO" id="GO:0043137">
    <property type="term" value="P:DNA replication, removal of RNA primer"/>
    <property type="evidence" value="ECO:0007669"/>
    <property type="project" value="TreeGrafter"/>
</dbReference>
<feature type="non-terminal residue" evidence="9">
    <location>
        <position position="1"/>
    </location>
</feature>
<evidence type="ECO:0000256" key="5">
    <source>
        <dbReference type="ARBA" id="ARBA00022723"/>
    </source>
</evidence>
<dbReference type="InterPro" id="IPR012337">
    <property type="entry name" value="RNaseH-like_sf"/>
</dbReference>
<dbReference type="GO" id="GO:0004523">
    <property type="term" value="F:RNA-DNA hybrid ribonuclease activity"/>
    <property type="evidence" value="ECO:0007669"/>
    <property type="project" value="UniProtKB-EC"/>
</dbReference>
<keyword evidence="7" id="KW-0378">Hydrolase</keyword>
<dbReference type="GO" id="GO:0046872">
    <property type="term" value="F:metal ion binding"/>
    <property type="evidence" value="ECO:0007669"/>
    <property type="project" value="UniProtKB-KW"/>
</dbReference>
<evidence type="ECO:0000259" key="8">
    <source>
        <dbReference type="PROSITE" id="PS50879"/>
    </source>
</evidence>
<evidence type="ECO:0000256" key="1">
    <source>
        <dbReference type="ARBA" id="ARBA00000077"/>
    </source>
</evidence>